<dbReference type="InterPro" id="IPR038563">
    <property type="entry name" value="Endonuclease_7_sf"/>
</dbReference>
<evidence type="ECO:0000313" key="1">
    <source>
        <dbReference type="EMBL" id="GIM64788.1"/>
    </source>
</evidence>
<accession>A0A919VQ00</accession>
<name>A0A919VQ00_9ACTN</name>
<dbReference type="Gene3D" id="3.40.1800.10">
    <property type="entry name" value="His-Me finger endonucleases"/>
    <property type="match status" value="1"/>
</dbReference>
<sequence length="117" mass="13331">MPKGVDPHQQPDAVRRRNLRRLYGITPEQYDDMRARQDFRCAICKRQESEIERRPGGRPRKDGLVTLPMALQVDHCHGSGAVRKLLCGPCNRILGNASEDITRLQACIEYLRSFGAE</sequence>
<reference evidence="1" key="1">
    <citation type="submission" date="2021-03" db="EMBL/GenBank/DDBJ databases">
        <title>Whole genome shotgun sequence of Actinoplanes auranticolor NBRC 12245.</title>
        <authorList>
            <person name="Komaki H."/>
            <person name="Tamura T."/>
        </authorList>
    </citation>
    <scope>NUCLEOTIDE SEQUENCE</scope>
    <source>
        <strain evidence="1">NBRC 12245</strain>
    </source>
</reference>
<protein>
    <recommendedName>
        <fullName evidence="3">Recombination endonuclease VII</fullName>
    </recommendedName>
</protein>
<dbReference type="InterPro" id="IPR044925">
    <property type="entry name" value="His-Me_finger_sf"/>
</dbReference>
<evidence type="ECO:0008006" key="3">
    <source>
        <dbReference type="Google" id="ProtNLM"/>
    </source>
</evidence>
<keyword evidence="2" id="KW-1185">Reference proteome</keyword>
<dbReference type="Proteomes" id="UP000681340">
    <property type="component" value="Unassembled WGS sequence"/>
</dbReference>
<dbReference type="AlphaFoldDB" id="A0A919VQ00"/>
<dbReference type="Pfam" id="PF02945">
    <property type="entry name" value="Endonuclease_7"/>
    <property type="match status" value="1"/>
</dbReference>
<dbReference type="EMBL" id="BOQL01000014">
    <property type="protein sequence ID" value="GIM64788.1"/>
    <property type="molecule type" value="Genomic_DNA"/>
</dbReference>
<evidence type="ECO:0000313" key="2">
    <source>
        <dbReference type="Proteomes" id="UP000681340"/>
    </source>
</evidence>
<proteinExistence type="predicted"/>
<gene>
    <name evidence="1" type="ORF">Aau02nite_12680</name>
</gene>
<dbReference type="SUPFAM" id="SSF54060">
    <property type="entry name" value="His-Me finger endonucleases"/>
    <property type="match status" value="1"/>
</dbReference>
<organism evidence="1 2">
    <name type="scientific">Actinoplanes auranticolor</name>
    <dbReference type="NCBI Taxonomy" id="47988"/>
    <lineage>
        <taxon>Bacteria</taxon>
        <taxon>Bacillati</taxon>
        <taxon>Actinomycetota</taxon>
        <taxon>Actinomycetes</taxon>
        <taxon>Micromonosporales</taxon>
        <taxon>Micromonosporaceae</taxon>
        <taxon>Actinoplanes</taxon>
    </lineage>
</organism>
<dbReference type="InterPro" id="IPR004211">
    <property type="entry name" value="Endonuclease_7"/>
</dbReference>
<comment type="caution">
    <text evidence="1">The sequence shown here is derived from an EMBL/GenBank/DDBJ whole genome shotgun (WGS) entry which is preliminary data.</text>
</comment>